<proteinExistence type="predicted"/>
<protein>
    <submittedName>
        <fullName evidence="1">Uncharacterized protein</fullName>
    </submittedName>
</protein>
<dbReference type="RefSeq" id="WP_379786166.1">
    <property type="nucleotide sequence ID" value="NZ_JBHSMU010000018.1"/>
</dbReference>
<evidence type="ECO:0000313" key="1">
    <source>
        <dbReference type="EMBL" id="MFC5462675.1"/>
    </source>
</evidence>
<gene>
    <name evidence="1" type="ORF">ACFPN5_22950</name>
</gene>
<sequence>MMEFRQGALSEACHGLARCVYPGSMQVSSDIAETLAHQFEKIALRHVDFVVGQGRDPNLITRAVHYLAEAHGLQHRGSDPTWFGQMLACLIELAVPTSMYGGDALDFLSDIQQGTELSIGDARASR</sequence>
<name>A0ABW0LAM8_9BURK</name>
<evidence type="ECO:0000313" key="2">
    <source>
        <dbReference type="Proteomes" id="UP001596050"/>
    </source>
</evidence>
<comment type="caution">
    <text evidence="1">The sequence shown here is derived from an EMBL/GenBank/DDBJ whole genome shotgun (WGS) entry which is preliminary data.</text>
</comment>
<keyword evidence="2" id="KW-1185">Reference proteome</keyword>
<dbReference type="Proteomes" id="UP001596050">
    <property type="component" value="Unassembled WGS sequence"/>
</dbReference>
<accession>A0ABW0LAM8</accession>
<dbReference type="EMBL" id="JBHSMU010000018">
    <property type="protein sequence ID" value="MFC5462675.1"/>
    <property type="molecule type" value="Genomic_DNA"/>
</dbReference>
<reference evidence="2" key="1">
    <citation type="journal article" date="2019" name="Int. J. Syst. Evol. Microbiol.">
        <title>The Global Catalogue of Microorganisms (GCM) 10K type strain sequencing project: providing services to taxonomists for standard genome sequencing and annotation.</title>
        <authorList>
            <consortium name="The Broad Institute Genomics Platform"/>
            <consortium name="The Broad Institute Genome Sequencing Center for Infectious Disease"/>
            <person name="Wu L."/>
            <person name="Ma J."/>
        </authorList>
    </citation>
    <scope>NUCLEOTIDE SEQUENCE [LARGE SCALE GENOMIC DNA]</scope>
    <source>
        <strain evidence="2">KACC 12649</strain>
    </source>
</reference>
<organism evidence="1 2">
    <name type="scientific">Massilia niabensis</name>
    <dbReference type="NCBI Taxonomy" id="544910"/>
    <lineage>
        <taxon>Bacteria</taxon>
        <taxon>Pseudomonadati</taxon>
        <taxon>Pseudomonadota</taxon>
        <taxon>Betaproteobacteria</taxon>
        <taxon>Burkholderiales</taxon>
        <taxon>Oxalobacteraceae</taxon>
        <taxon>Telluria group</taxon>
        <taxon>Massilia</taxon>
    </lineage>
</organism>